<dbReference type="KEGG" id="clec:106668305"/>
<evidence type="ECO:0000256" key="1">
    <source>
        <dbReference type="SAM" id="Coils"/>
    </source>
</evidence>
<dbReference type="AlphaFoldDB" id="A0A8I6RYX2"/>
<feature type="coiled-coil region" evidence="1">
    <location>
        <begin position="142"/>
        <end position="169"/>
    </location>
</feature>
<organism evidence="2 3">
    <name type="scientific">Cimex lectularius</name>
    <name type="common">Bed bug</name>
    <name type="synonym">Acanthia lectularia</name>
    <dbReference type="NCBI Taxonomy" id="79782"/>
    <lineage>
        <taxon>Eukaryota</taxon>
        <taxon>Metazoa</taxon>
        <taxon>Ecdysozoa</taxon>
        <taxon>Arthropoda</taxon>
        <taxon>Hexapoda</taxon>
        <taxon>Insecta</taxon>
        <taxon>Pterygota</taxon>
        <taxon>Neoptera</taxon>
        <taxon>Paraneoptera</taxon>
        <taxon>Hemiptera</taxon>
        <taxon>Heteroptera</taxon>
        <taxon>Panheteroptera</taxon>
        <taxon>Cimicomorpha</taxon>
        <taxon>Cimicidae</taxon>
        <taxon>Cimex</taxon>
    </lineage>
</organism>
<dbReference type="RefSeq" id="XP_014252405.1">
    <property type="nucleotide sequence ID" value="XM_014396919.2"/>
</dbReference>
<proteinExistence type="predicted"/>
<reference evidence="2" key="1">
    <citation type="submission" date="2022-01" db="UniProtKB">
        <authorList>
            <consortium name="EnsemblMetazoa"/>
        </authorList>
    </citation>
    <scope>IDENTIFICATION</scope>
</reference>
<dbReference type="Proteomes" id="UP000494040">
    <property type="component" value="Unassembled WGS sequence"/>
</dbReference>
<sequence length="603" mass="70492">MSTVNSSGEDFRFSCISDNEFNEIYKQVKRERQRKQEAKDWEKFLTKKQQAQLKNDKCCQSLVLIQDEKLEISTQTEYNQMKDKNVLANFERKSHNIHKKPEGLHGKMSVPISGMEQPISNDILDIKEKEVVILRRTKSSPIQKERDEKALANAELKNLIKKFDDLRRKIVLTVNGIEQALNDEPLDISREEVDILRSKKRNSAFTSRFKGNYHYQLVCQINDIKKILSNETILKTRPIIIMQKFVSAHQNVLQALQALEKHLLASCSSEESFRWLKEFIESISELTSMLPNYDGINIDTMDNHSNVNLACHQLMDKIDRLNDRREAEAKMLKKRASRKIKSGNAPQDNLWMYRTHRLTWKEKAADLAKFQIARRKRKKGARDELLCEKTAEPSELKLLKMEVKQREGSELRRHSRSVREEQVRTMMEIIPEESESDVEIKKNVKCDLITEESMKQDTEPAKAKLQELIDCRNAVMLAAKTEEQKKEEIVEQKSEFPSNVKLVYIKCENEDIKPSRQFKLSRPSSPISESNKLFQLENRDVVCDYRTAFKSFKSQSVWYDENVNNMVNSITTRLTDEIIKDVVKEINVDHIIRKIIDLELQEL</sequence>
<evidence type="ECO:0000313" key="2">
    <source>
        <dbReference type="EnsemblMetazoa" id="XP_014252405.1"/>
    </source>
</evidence>
<protein>
    <submittedName>
        <fullName evidence="2">Uncharacterized protein</fullName>
    </submittedName>
</protein>
<dbReference type="EnsemblMetazoa" id="XM_014396919.2">
    <property type="protein sequence ID" value="XP_014252405.1"/>
    <property type="gene ID" value="LOC106668305"/>
</dbReference>
<accession>A0A8I6RYX2</accession>
<keyword evidence="3" id="KW-1185">Reference proteome</keyword>
<keyword evidence="1" id="KW-0175">Coiled coil</keyword>
<evidence type="ECO:0000313" key="3">
    <source>
        <dbReference type="Proteomes" id="UP000494040"/>
    </source>
</evidence>
<dbReference type="GeneID" id="106668305"/>
<dbReference type="OrthoDB" id="6628419at2759"/>
<name>A0A8I6RYX2_CIMLE</name>